<protein>
    <submittedName>
        <fullName evidence="1">Uncharacterized protein</fullName>
    </submittedName>
</protein>
<keyword evidence="2" id="KW-1185">Reference proteome</keyword>
<evidence type="ECO:0000313" key="1">
    <source>
        <dbReference type="EMBL" id="UYV73141.1"/>
    </source>
</evidence>
<sequence>MSSRALVAAGPTGVCQLKSMYGNEAMDRSTIQYSALFQTSDSNISDKERPGKPTSVVMDRNLALMEELIKKNRTMTTYQIMENFPVYRKCS</sequence>
<accession>A0ABY6KYH0</accession>
<dbReference type="EMBL" id="CP092872">
    <property type="protein sequence ID" value="UYV73141.1"/>
    <property type="molecule type" value="Genomic_DNA"/>
</dbReference>
<name>A0ABY6KYH0_9ARAC</name>
<proteinExistence type="predicted"/>
<dbReference type="Proteomes" id="UP001235939">
    <property type="component" value="Chromosome 10"/>
</dbReference>
<evidence type="ECO:0000313" key="2">
    <source>
        <dbReference type="Proteomes" id="UP001235939"/>
    </source>
</evidence>
<reference evidence="1 2" key="1">
    <citation type="submission" date="2022-01" db="EMBL/GenBank/DDBJ databases">
        <title>A chromosomal length assembly of Cordylochernes scorpioides.</title>
        <authorList>
            <person name="Zeh D."/>
            <person name="Zeh J."/>
        </authorList>
    </citation>
    <scope>NUCLEOTIDE SEQUENCE [LARGE SCALE GENOMIC DNA]</scope>
    <source>
        <strain evidence="1">IN4F17</strain>
        <tissue evidence="1">Whole Body</tissue>
    </source>
</reference>
<organism evidence="1 2">
    <name type="scientific">Cordylochernes scorpioides</name>
    <dbReference type="NCBI Taxonomy" id="51811"/>
    <lineage>
        <taxon>Eukaryota</taxon>
        <taxon>Metazoa</taxon>
        <taxon>Ecdysozoa</taxon>
        <taxon>Arthropoda</taxon>
        <taxon>Chelicerata</taxon>
        <taxon>Arachnida</taxon>
        <taxon>Pseudoscorpiones</taxon>
        <taxon>Cheliferoidea</taxon>
        <taxon>Chernetidae</taxon>
        <taxon>Cordylochernes</taxon>
    </lineage>
</organism>
<gene>
    <name evidence="1" type="ORF">LAZ67_10001954</name>
</gene>